<reference evidence="2" key="1">
    <citation type="submission" date="2017-11" db="EMBL/GenBank/DDBJ databases">
        <authorList>
            <person name="Kuznetsova I."/>
            <person name="Sazanova A."/>
            <person name="Chirak E."/>
            <person name="Safronova V."/>
            <person name="Willems A."/>
        </authorList>
    </citation>
    <scope>NUCLEOTIDE SEQUENCE [LARGE SCALE GENOMIC DNA]</scope>
    <source>
        <strain evidence="2">PEPV15</strain>
    </source>
</reference>
<protein>
    <submittedName>
        <fullName evidence="1">Uncharacterized protein</fullName>
    </submittedName>
</protein>
<evidence type="ECO:0000313" key="1">
    <source>
        <dbReference type="EMBL" id="PSH56686.1"/>
    </source>
</evidence>
<evidence type="ECO:0000313" key="2">
    <source>
        <dbReference type="Proteomes" id="UP000241158"/>
    </source>
</evidence>
<dbReference type="EMBL" id="PGGN01000003">
    <property type="protein sequence ID" value="PSH56686.1"/>
    <property type="molecule type" value="Genomic_DNA"/>
</dbReference>
<dbReference type="AlphaFoldDB" id="A0A2P7AR27"/>
<accession>A0A2P7AR27</accession>
<proteinExistence type="predicted"/>
<gene>
    <name evidence="1" type="ORF">CU100_15130</name>
</gene>
<dbReference type="Proteomes" id="UP000241158">
    <property type="component" value="Unassembled WGS sequence"/>
</dbReference>
<organism evidence="1 2">
    <name type="scientific">Phyllobacterium endophyticum</name>
    <dbReference type="NCBI Taxonomy" id="1149773"/>
    <lineage>
        <taxon>Bacteria</taxon>
        <taxon>Pseudomonadati</taxon>
        <taxon>Pseudomonadota</taxon>
        <taxon>Alphaproteobacteria</taxon>
        <taxon>Hyphomicrobiales</taxon>
        <taxon>Phyllobacteriaceae</taxon>
        <taxon>Phyllobacterium</taxon>
    </lineage>
</organism>
<sequence>MGSLLYNRKQKRLAVACVAALRLDAGHNSFGLSAIGPQDQSLGYFATIPYVDSELSMGMSSA</sequence>
<comment type="caution">
    <text evidence="1">The sequence shown here is derived from an EMBL/GenBank/DDBJ whole genome shotgun (WGS) entry which is preliminary data.</text>
</comment>
<name>A0A2P7AR27_9HYPH</name>
<keyword evidence="2" id="KW-1185">Reference proteome</keyword>